<dbReference type="Proteomes" id="UP000000739">
    <property type="component" value="Chromosome"/>
</dbReference>
<protein>
    <recommendedName>
        <fullName evidence="3">DUF551 domain-containing protein</fullName>
    </recommendedName>
</protein>
<keyword evidence="2" id="KW-1185">Reference proteome</keyword>
<evidence type="ECO:0000313" key="1">
    <source>
        <dbReference type="EMBL" id="ACL06211.1"/>
    </source>
</evidence>
<evidence type="ECO:0008006" key="3">
    <source>
        <dbReference type="Google" id="ProtNLM"/>
    </source>
</evidence>
<organism evidence="1 2">
    <name type="scientific">Desulfatibacillum aliphaticivorans</name>
    <dbReference type="NCBI Taxonomy" id="218208"/>
    <lineage>
        <taxon>Bacteria</taxon>
        <taxon>Pseudomonadati</taxon>
        <taxon>Thermodesulfobacteriota</taxon>
        <taxon>Desulfobacteria</taxon>
        <taxon>Desulfobacterales</taxon>
        <taxon>Desulfatibacillaceae</taxon>
        <taxon>Desulfatibacillum</taxon>
    </lineage>
</organism>
<name>B8FCP8_DESAL</name>
<dbReference type="RefSeq" id="WP_015949250.1">
    <property type="nucleotide sequence ID" value="NC_011768.1"/>
</dbReference>
<sequence>MFEPKELEWFEVEYEYYEAHVLNWNVCYSLSRGRAGGWYVIFRIENKSVSLCRGCDIDSAKSAAQAHYDALYASGGVEVKVPTWTRFDPEDKATWPEDGRRFLFGGVGVNPTIDVWPWSDDFKPEYIKASSKNGYTHWLPITPPEAT</sequence>
<dbReference type="KEGG" id="dal:Dalk_4533"/>
<gene>
    <name evidence="1" type="ordered locus">Dalk_4533</name>
</gene>
<reference evidence="1 2" key="1">
    <citation type="journal article" date="2012" name="Environ. Microbiol.">
        <title>The genome sequence of Desulfatibacillum alkenivorans AK-01: a blueprint for anaerobic alkane oxidation.</title>
        <authorList>
            <person name="Callaghan A.V."/>
            <person name="Morris B.E."/>
            <person name="Pereira I.A."/>
            <person name="McInerney M.J."/>
            <person name="Austin R.N."/>
            <person name="Groves J.T."/>
            <person name="Kukor J.J."/>
            <person name="Suflita J.M."/>
            <person name="Young L.Y."/>
            <person name="Zylstra G.J."/>
            <person name="Wawrik B."/>
        </authorList>
    </citation>
    <scope>NUCLEOTIDE SEQUENCE [LARGE SCALE GENOMIC DNA]</scope>
    <source>
        <strain evidence="1 2">AK-01</strain>
    </source>
</reference>
<evidence type="ECO:0000313" key="2">
    <source>
        <dbReference type="Proteomes" id="UP000000739"/>
    </source>
</evidence>
<proteinExistence type="predicted"/>
<accession>B8FCP8</accession>
<dbReference type="EMBL" id="CP001322">
    <property type="protein sequence ID" value="ACL06211.1"/>
    <property type="molecule type" value="Genomic_DNA"/>
</dbReference>
<dbReference type="HOGENOM" id="CLU_1765040_0_0_7"/>
<dbReference type="AlphaFoldDB" id="B8FCP8"/>